<dbReference type="AlphaFoldDB" id="A0A7S4BC91"/>
<reference evidence="1" key="1">
    <citation type="submission" date="2021-01" db="EMBL/GenBank/DDBJ databases">
        <authorList>
            <person name="Corre E."/>
            <person name="Pelletier E."/>
            <person name="Niang G."/>
            <person name="Scheremetjew M."/>
            <person name="Finn R."/>
            <person name="Kale V."/>
            <person name="Holt S."/>
            <person name="Cochrane G."/>
            <person name="Meng A."/>
            <person name="Brown T."/>
            <person name="Cohen L."/>
        </authorList>
    </citation>
    <scope>NUCLEOTIDE SEQUENCE</scope>
    <source>
        <strain evidence="1">CCMP645</strain>
    </source>
</reference>
<organism evidence="1">
    <name type="scientific">Chrysotila carterae</name>
    <name type="common">Marine alga</name>
    <name type="synonym">Syracosphaera carterae</name>
    <dbReference type="NCBI Taxonomy" id="13221"/>
    <lineage>
        <taxon>Eukaryota</taxon>
        <taxon>Haptista</taxon>
        <taxon>Haptophyta</taxon>
        <taxon>Prymnesiophyceae</taxon>
        <taxon>Isochrysidales</taxon>
        <taxon>Isochrysidaceae</taxon>
        <taxon>Chrysotila</taxon>
    </lineage>
</organism>
<dbReference type="EMBL" id="HBIZ01021945">
    <property type="protein sequence ID" value="CAE0761267.1"/>
    <property type="molecule type" value="Transcribed_RNA"/>
</dbReference>
<accession>A0A7S4BC91</accession>
<gene>
    <name evidence="1" type="ORF">PCAR00345_LOCUS13879</name>
</gene>
<name>A0A7S4BC91_CHRCT</name>
<sequence>MRTTAIVTFCCLSEVHSLNLGGPSWHLRSTTAVTRARVYNVVEEKTTSRAAIFDDLLLKGKVDEAAALLKESDDVKLDPSRVVSAIDAACNIQVSNPVARPSILDFAAQAVQTPEEEQSAVREAKRQQEQLAAEVERVQQTLLNTYEALAARGALRGFGSVETSPIAAKIISPADQLAVCFCLVPSQGERTATLISRAGARAKCIHANVALTIHQT</sequence>
<protein>
    <submittedName>
        <fullName evidence="1">Uncharacterized protein</fullName>
    </submittedName>
</protein>
<proteinExistence type="predicted"/>
<evidence type="ECO:0000313" key="1">
    <source>
        <dbReference type="EMBL" id="CAE0761267.1"/>
    </source>
</evidence>